<feature type="compositionally biased region" description="Low complexity" evidence="1">
    <location>
        <begin position="511"/>
        <end position="569"/>
    </location>
</feature>
<dbReference type="InterPro" id="IPR036638">
    <property type="entry name" value="HLH_DNA-bd_sf"/>
</dbReference>
<feature type="compositionally biased region" description="Acidic residues" evidence="1">
    <location>
        <begin position="615"/>
        <end position="624"/>
    </location>
</feature>
<dbReference type="GO" id="GO:0046983">
    <property type="term" value="F:protein dimerization activity"/>
    <property type="evidence" value="ECO:0007669"/>
    <property type="project" value="InterPro"/>
</dbReference>
<feature type="compositionally biased region" description="Polar residues" evidence="1">
    <location>
        <begin position="352"/>
        <end position="363"/>
    </location>
</feature>
<feature type="compositionally biased region" description="Polar residues" evidence="1">
    <location>
        <begin position="441"/>
        <end position="453"/>
    </location>
</feature>
<dbReference type="Proteomes" id="UP000000598">
    <property type="component" value="Chromosome D"/>
</dbReference>
<feature type="compositionally biased region" description="Low complexity" evidence="1">
    <location>
        <begin position="162"/>
        <end position="174"/>
    </location>
</feature>
<dbReference type="eggNOG" id="ENOG502S1Z7">
    <property type="taxonomic scope" value="Eukaryota"/>
</dbReference>
<dbReference type="InterPro" id="IPR011598">
    <property type="entry name" value="bHLH_dom"/>
</dbReference>
<feature type="compositionally biased region" description="Polar residues" evidence="1">
    <location>
        <begin position="290"/>
        <end position="299"/>
    </location>
</feature>
<dbReference type="EMBL" id="CR382124">
    <property type="protein sequence ID" value="CAH00866.1"/>
    <property type="molecule type" value="Genomic_DNA"/>
</dbReference>
<dbReference type="OMA" id="VRPDMVF"/>
<organism evidence="3 4">
    <name type="scientific">Kluyveromyces lactis (strain ATCC 8585 / CBS 2359 / DSM 70799 / NBRC 1267 / NRRL Y-1140 / WM37)</name>
    <name type="common">Yeast</name>
    <name type="synonym">Candida sphaerica</name>
    <dbReference type="NCBI Taxonomy" id="284590"/>
    <lineage>
        <taxon>Eukaryota</taxon>
        <taxon>Fungi</taxon>
        <taxon>Dikarya</taxon>
        <taxon>Ascomycota</taxon>
        <taxon>Saccharomycotina</taxon>
        <taxon>Saccharomycetes</taxon>
        <taxon>Saccharomycetales</taxon>
        <taxon>Saccharomycetaceae</taxon>
        <taxon>Kluyveromyces</taxon>
    </lineage>
</organism>
<dbReference type="PROSITE" id="PS50888">
    <property type="entry name" value="BHLH"/>
    <property type="match status" value="1"/>
</dbReference>
<proteinExistence type="predicted"/>
<reference evidence="3 4" key="1">
    <citation type="journal article" date="2004" name="Nature">
        <title>Genome evolution in yeasts.</title>
        <authorList>
            <consortium name="Genolevures"/>
            <person name="Dujon B."/>
            <person name="Sherman D."/>
            <person name="Fischer G."/>
            <person name="Durrens P."/>
            <person name="Casaregola S."/>
            <person name="Lafontaine I."/>
            <person name="de Montigny J."/>
            <person name="Marck C."/>
            <person name="Neuveglise C."/>
            <person name="Talla E."/>
            <person name="Goffard N."/>
            <person name="Frangeul L."/>
            <person name="Aigle M."/>
            <person name="Anthouard V."/>
            <person name="Babour A."/>
            <person name="Barbe V."/>
            <person name="Barnay S."/>
            <person name="Blanchin S."/>
            <person name="Beckerich J.M."/>
            <person name="Beyne E."/>
            <person name="Bleykasten C."/>
            <person name="Boisrame A."/>
            <person name="Boyer J."/>
            <person name="Cattolico L."/>
            <person name="Confanioleri F."/>
            <person name="de Daruvar A."/>
            <person name="Despons L."/>
            <person name="Fabre E."/>
            <person name="Fairhead C."/>
            <person name="Ferry-Dumazet H."/>
            <person name="Groppi A."/>
            <person name="Hantraye F."/>
            <person name="Hennequin C."/>
            <person name="Jauniaux N."/>
            <person name="Joyet P."/>
            <person name="Kachouri R."/>
            <person name="Kerrest A."/>
            <person name="Koszul R."/>
            <person name="Lemaire M."/>
            <person name="Lesur I."/>
            <person name="Ma L."/>
            <person name="Muller H."/>
            <person name="Nicaud J.M."/>
            <person name="Nikolski M."/>
            <person name="Oztas S."/>
            <person name="Ozier-Kalogeropoulos O."/>
            <person name="Pellenz S."/>
            <person name="Potier S."/>
            <person name="Richard G.F."/>
            <person name="Straub M.L."/>
            <person name="Suleau A."/>
            <person name="Swennene D."/>
            <person name="Tekaia F."/>
            <person name="Wesolowski-Louvel M."/>
            <person name="Westhof E."/>
            <person name="Wirth B."/>
            <person name="Zeniou-Meyer M."/>
            <person name="Zivanovic I."/>
            <person name="Bolotin-Fukuhara M."/>
            <person name="Thierry A."/>
            <person name="Bouchier C."/>
            <person name="Caudron B."/>
            <person name="Scarpelli C."/>
            <person name="Gaillardin C."/>
            <person name="Weissenbach J."/>
            <person name="Wincker P."/>
            <person name="Souciet J.L."/>
        </authorList>
    </citation>
    <scope>NUCLEOTIDE SEQUENCE [LARGE SCALE GENOMIC DNA]</scope>
    <source>
        <strain evidence="4">ATCC 8585 / CBS 2359 / DSM 70799 / NBRC 1267 / NRRL Y-1140 / WM37</strain>
    </source>
</reference>
<dbReference type="HOGENOM" id="CLU_399585_0_0_1"/>
<feature type="region of interest" description="Disordered" evidence="1">
    <location>
        <begin position="258"/>
        <end position="459"/>
    </location>
</feature>
<evidence type="ECO:0000256" key="1">
    <source>
        <dbReference type="SAM" id="MobiDB-lite"/>
    </source>
</evidence>
<dbReference type="Gene3D" id="4.10.280.10">
    <property type="entry name" value="Helix-loop-helix DNA-binding domain"/>
    <property type="match status" value="1"/>
</dbReference>
<keyword evidence="4" id="KW-1185">Reference proteome</keyword>
<sequence>MSDDYLHGVSPAEHSRSHHHSNYNGNHDLNMDDGNDSRNESQNGDTGNNGPGTVGPSSAILDQVDEYLHSHRHERDDVKHEDQADEGFVNSRRSTPWVMDSHHYVTEDIDMDLDHLSHALLNGDRTGGASNSGNQVPTGTNLGAGDEAPHHHDSASFLDQDSLSPIGLSGPSPSHFQLDFSLIEDEHHEHQQNSHHHSQQQQHHGHQSSHHAHSSVGPEDSNGSEHVRPDMVFSPMVSPMVMPTNSLHNTPFMGPSGVPYGNVQNTPFMPENSSSSMPSSTTQEHGPHTSKFSPLTSPALNAIEQQHLQQRHQQQQQQGFSLPDASISSSRKSSTTNTRSKRTPHTTPLMGPTQSNQTTNTNKIIKHSPHISSRRSLTKFKSGSRDDMVFKLPDSSLKNENAGSHNSNNHTPNSAHSSSNGSNSDRMTPSSLMNYPKIILPSNSNTMTPSNDESVLRATESPVIKPKKYSEGYYSTAATHRQSSVEEAGGTGAGGENNQKQSPTVQKQGFNNTNSSSNGSNTKLKKNNGSTTTSPTINANSNSTTSTSGTTATTAPALTAPSASSSNSSVKSNGRTRSVPGRRTSLRGSNRSSQKPKSSSEDDENDADADRENERDEEDDDDDDVVKKQKQVHKVAEQGRRNRLNNALKDLESLIPKELKDVAAIPSKATTVELAAQYIRQLLKANSNQ</sequence>
<feature type="compositionally biased region" description="Low complexity" evidence="1">
    <location>
        <begin position="305"/>
        <end position="318"/>
    </location>
</feature>
<feature type="region of interest" description="Disordered" evidence="1">
    <location>
        <begin position="1"/>
        <end position="58"/>
    </location>
</feature>
<dbReference type="STRING" id="284590.Q6CQL9"/>
<dbReference type="Pfam" id="PF00010">
    <property type="entry name" value="HLH"/>
    <property type="match status" value="1"/>
</dbReference>
<evidence type="ECO:0000313" key="4">
    <source>
        <dbReference type="Proteomes" id="UP000000598"/>
    </source>
</evidence>
<feature type="region of interest" description="Disordered" evidence="1">
    <location>
        <begin position="475"/>
        <end position="641"/>
    </location>
</feature>
<dbReference type="PaxDb" id="284590-Q6CQL9"/>
<dbReference type="InParanoid" id="Q6CQL9"/>
<accession>Q6CQL9</accession>
<feature type="compositionally biased region" description="Polar residues" evidence="1">
    <location>
        <begin position="497"/>
        <end position="510"/>
    </location>
</feature>
<feature type="region of interest" description="Disordered" evidence="1">
    <location>
        <begin position="124"/>
        <end position="230"/>
    </location>
</feature>
<dbReference type="AlphaFoldDB" id="Q6CQL9"/>
<feature type="compositionally biased region" description="Low complexity" evidence="1">
    <location>
        <begin position="326"/>
        <end position="338"/>
    </location>
</feature>
<dbReference type="KEGG" id="kla:KLLA0_D16115g"/>
<name>Q6CQL9_KLULA</name>
<feature type="compositionally biased region" description="Low complexity" evidence="1">
    <location>
        <begin position="413"/>
        <end position="424"/>
    </location>
</feature>
<dbReference type="SMART" id="SM00353">
    <property type="entry name" value="HLH"/>
    <property type="match status" value="1"/>
</dbReference>
<dbReference type="SUPFAM" id="SSF47459">
    <property type="entry name" value="HLH, helix-loop-helix DNA-binding domain"/>
    <property type="match status" value="1"/>
</dbReference>
<feature type="compositionally biased region" description="Basic residues" evidence="1">
    <location>
        <begin position="193"/>
        <end position="213"/>
    </location>
</feature>
<gene>
    <name evidence="3" type="ORF">KLLA0_D16115g</name>
</gene>
<evidence type="ECO:0000259" key="2">
    <source>
        <dbReference type="PROSITE" id="PS50888"/>
    </source>
</evidence>
<protein>
    <submittedName>
        <fullName evidence="3">KLLA0D16115p</fullName>
    </submittedName>
</protein>
<feature type="domain" description="BHLH" evidence="2">
    <location>
        <begin position="628"/>
        <end position="682"/>
    </location>
</feature>
<feature type="compositionally biased region" description="Basic residues" evidence="1">
    <location>
        <begin position="364"/>
        <end position="378"/>
    </location>
</feature>
<evidence type="ECO:0000313" key="3">
    <source>
        <dbReference type="EMBL" id="CAH00866.1"/>
    </source>
</evidence>
<feature type="compositionally biased region" description="Polar residues" evidence="1">
    <location>
        <begin position="396"/>
        <end position="412"/>
    </location>
</feature>
<feature type="compositionally biased region" description="Polar residues" evidence="1">
    <location>
        <begin position="128"/>
        <end position="141"/>
    </location>
</feature>